<comment type="caution">
    <text evidence="2">The sequence shown here is derived from an EMBL/GenBank/DDBJ whole genome shotgun (WGS) entry which is preliminary data.</text>
</comment>
<keyword evidence="3" id="KW-1185">Reference proteome</keyword>
<evidence type="ECO:0000313" key="2">
    <source>
        <dbReference type="EMBL" id="KXZ41936.1"/>
    </source>
</evidence>
<feature type="compositionally biased region" description="Gly residues" evidence="1">
    <location>
        <begin position="183"/>
        <end position="193"/>
    </location>
</feature>
<proteinExistence type="predicted"/>
<reference evidence="3" key="1">
    <citation type="journal article" date="2016" name="Nat. Commun.">
        <title>The Gonium pectorale genome demonstrates co-option of cell cycle regulation during the evolution of multicellularity.</title>
        <authorList>
            <person name="Hanschen E.R."/>
            <person name="Marriage T.N."/>
            <person name="Ferris P.J."/>
            <person name="Hamaji T."/>
            <person name="Toyoda A."/>
            <person name="Fujiyama A."/>
            <person name="Neme R."/>
            <person name="Noguchi H."/>
            <person name="Minakuchi Y."/>
            <person name="Suzuki M."/>
            <person name="Kawai-Toyooka H."/>
            <person name="Smith D.R."/>
            <person name="Sparks H."/>
            <person name="Anderson J."/>
            <person name="Bakaric R."/>
            <person name="Luria V."/>
            <person name="Karger A."/>
            <person name="Kirschner M.W."/>
            <person name="Durand P.M."/>
            <person name="Michod R.E."/>
            <person name="Nozaki H."/>
            <person name="Olson B.J."/>
        </authorList>
    </citation>
    <scope>NUCLEOTIDE SEQUENCE [LARGE SCALE GENOMIC DNA]</scope>
    <source>
        <strain evidence="3">NIES-2863</strain>
    </source>
</reference>
<dbReference type="PANTHER" id="PTHR10120">
    <property type="entry name" value="CAAX PRENYL PROTEASE 1"/>
    <property type="match status" value="1"/>
</dbReference>
<protein>
    <submittedName>
        <fullName evidence="2">Uncharacterized protein</fullName>
    </submittedName>
</protein>
<evidence type="ECO:0000256" key="1">
    <source>
        <dbReference type="SAM" id="MobiDB-lite"/>
    </source>
</evidence>
<gene>
    <name evidence="2" type="ORF">GPECTOR_239g566</name>
</gene>
<dbReference type="Gene3D" id="3.30.2010.10">
    <property type="entry name" value="Metalloproteases ('zincins'), catalytic domain"/>
    <property type="match status" value="1"/>
</dbReference>
<feature type="region of interest" description="Disordered" evidence="1">
    <location>
        <begin position="233"/>
        <end position="288"/>
    </location>
</feature>
<feature type="compositionally biased region" description="Gly residues" evidence="1">
    <location>
        <begin position="259"/>
        <end position="288"/>
    </location>
</feature>
<accession>A0A150FWF6</accession>
<dbReference type="OrthoDB" id="272500at2759"/>
<dbReference type="AlphaFoldDB" id="A0A150FWF6"/>
<dbReference type="EMBL" id="LSYV01000238">
    <property type="protein sequence ID" value="KXZ41936.1"/>
    <property type="molecule type" value="Genomic_DNA"/>
</dbReference>
<sequence>MFEGLEGDDFRHPLDQQNTSMLRSVPGLEVVAKNFMGPVAEQVLLLENISTSIKIGPDQLPSIHKLLVEAARILQMEAPELYVRQHPVPNAYTLAIAGHKPFIVIHTALLELLTPYELQCSLLFPARSRPGPYPGPGPRPPRWSQSSQYKALLSKNRSHRVQVMTAPPPAGPQAAAGAAGQAAAGGGGGGGGGGPGGGGGSGFGGGAAGGMSMNGVGGQVYTMLRTPAPLHATHAAPRSAGSPGPGAGRSTQQPPGRRPGSGGPSGGSGDGGGGGMPWGGLWGSNGRR</sequence>
<feature type="compositionally biased region" description="Low complexity" evidence="1">
    <location>
        <begin position="233"/>
        <end position="242"/>
    </location>
</feature>
<organism evidence="2 3">
    <name type="scientific">Gonium pectorale</name>
    <name type="common">Green alga</name>
    <dbReference type="NCBI Taxonomy" id="33097"/>
    <lineage>
        <taxon>Eukaryota</taxon>
        <taxon>Viridiplantae</taxon>
        <taxon>Chlorophyta</taxon>
        <taxon>core chlorophytes</taxon>
        <taxon>Chlorophyceae</taxon>
        <taxon>CS clade</taxon>
        <taxon>Chlamydomonadales</taxon>
        <taxon>Volvocaceae</taxon>
        <taxon>Gonium</taxon>
    </lineage>
</organism>
<feature type="compositionally biased region" description="Low complexity" evidence="1">
    <location>
        <begin position="172"/>
        <end position="182"/>
    </location>
</feature>
<dbReference type="STRING" id="33097.A0A150FWF6"/>
<feature type="region of interest" description="Disordered" evidence="1">
    <location>
        <begin position="155"/>
        <end position="193"/>
    </location>
</feature>
<name>A0A150FWF6_GONPE</name>
<dbReference type="Proteomes" id="UP000075714">
    <property type="component" value="Unassembled WGS sequence"/>
</dbReference>
<evidence type="ECO:0000313" key="3">
    <source>
        <dbReference type="Proteomes" id="UP000075714"/>
    </source>
</evidence>